<feature type="region of interest" description="Disordered" evidence="1">
    <location>
        <begin position="52"/>
        <end position="79"/>
    </location>
</feature>
<keyword evidence="3" id="KW-1185">Reference proteome</keyword>
<gene>
    <name evidence="2" type="ORF">RclHR1_07230011</name>
</gene>
<sequence>MEEIPKVADKEIGDLISYEPNLPADPTVPASPSICEEDRITDEFLNVTYKKRMSGKGSERRNFQDDSLPEVTSRIQEHL</sequence>
<evidence type="ECO:0000313" key="2">
    <source>
        <dbReference type="EMBL" id="GBC07084.1"/>
    </source>
</evidence>
<evidence type="ECO:0000313" key="3">
    <source>
        <dbReference type="Proteomes" id="UP000247702"/>
    </source>
</evidence>
<name>A0A2Z6RWD6_9GLOM</name>
<reference evidence="2 3" key="1">
    <citation type="submission" date="2017-11" db="EMBL/GenBank/DDBJ databases">
        <title>The genome of Rhizophagus clarus HR1 reveals common genetic basis of auxotrophy among arbuscular mycorrhizal fungi.</title>
        <authorList>
            <person name="Kobayashi Y."/>
        </authorList>
    </citation>
    <scope>NUCLEOTIDE SEQUENCE [LARGE SCALE GENOMIC DNA]</scope>
    <source>
        <strain evidence="2 3">HR1</strain>
    </source>
</reference>
<comment type="caution">
    <text evidence="2">The sequence shown here is derived from an EMBL/GenBank/DDBJ whole genome shotgun (WGS) entry which is preliminary data.</text>
</comment>
<dbReference type="Proteomes" id="UP000247702">
    <property type="component" value="Unassembled WGS sequence"/>
</dbReference>
<accession>A0A2Z6RWD6</accession>
<protein>
    <submittedName>
        <fullName evidence="2">Uncharacterized protein</fullName>
    </submittedName>
</protein>
<evidence type="ECO:0000256" key="1">
    <source>
        <dbReference type="SAM" id="MobiDB-lite"/>
    </source>
</evidence>
<dbReference type="EMBL" id="BEXD01004119">
    <property type="protein sequence ID" value="GBC07084.1"/>
    <property type="molecule type" value="Genomic_DNA"/>
</dbReference>
<proteinExistence type="predicted"/>
<dbReference type="AlphaFoldDB" id="A0A2Z6RWD6"/>
<organism evidence="2 3">
    <name type="scientific">Rhizophagus clarus</name>
    <dbReference type="NCBI Taxonomy" id="94130"/>
    <lineage>
        <taxon>Eukaryota</taxon>
        <taxon>Fungi</taxon>
        <taxon>Fungi incertae sedis</taxon>
        <taxon>Mucoromycota</taxon>
        <taxon>Glomeromycotina</taxon>
        <taxon>Glomeromycetes</taxon>
        <taxon>Glomerales</taxon>
        <taxon>Glomeraceae</taxon>
        <taxon>Rhizophagus</taxon>
    </lineage>
</organism>